<evidence type="ECO:0000313" key="2">
    <source>
        <dbReference type="EMBL" id="KAJ7394149.1"/>
    </source>
</evidence>
<gene>
    <name evidence="2" type="ORF">OS493_003828</name>
</gene>
<dbReference type="Proteomes" id="UP001163046">
    <property type="component" value="Unassembled WGS sequence"/>
</dbReference>
<reference evidence="2" key="1">
    <citation type="submission" date="2023-01" db="EMBL/GenBank/DDBJ databases">
        <title>Genome assembly of the deep-sea coral Lophelia pertusa.</title>
        <authorList>
            <person name="Herrera S."/>
            <person name="Cordes E."/>
        </authorList>
    </citation>
    <scope>NUCLEOTIDE SEQUENCE</scope>
    <source>
        <strain evidence="2">USNM1676648</strain>
        <tissue evidence="2">Polyp</tissue>
    </source>
</reference>
<evidence type="ECO:0000256" key="1">
    <source>
        <dbReference type="SAM" id="MobiDB-lite"/>
    </source>
</evidence>
<comment type="caution">
    <text evidence="2">The sequence shown here is derived from an EMBL/GenBank/DDBJ whole genome shotgun (WGS) entry which is preliminary data.</text>
</comment>
<organism evidence="2 3">
    <name type="scientific">Desmophyllum pertusum</name>
    <dbReference type="NCBI Taxonomy" id="174260"/>
    <lineage>
        <taxon>Eukaryota</taxon>
        <taxon>Metazoa</taxon>
        <taxon>Cnidaria</taxon>
        <taxon>Anthozoa</taxon>
        <taxon>Hexacorallia</taxon>
        <taxon>Scleractinia</taxon>
        <taxon>Caryophylliina</taxon>
        <taxon>Caryophylliidae</taxon>
        <taxon>Desmophyllum</taxon>
    </lineage>
</organism>
<dbReference type="AlphaFoldDB" id="A0A9X0A9S7"/>
<accession>A0A9X0A9S7</accession>
<evidence type="ECO:0000313" key="3">
    <source>
        <dbReference type="Proteomes" id="UP001163046"/>
    </source>
</evidence>
<proteinExistence type="predicted"/>
<protein>
    <submittedName>
        <fullName evidence="2">Uncharacterized protein</fullName>
    </submittedName>
</protein>
<name>A0A9X0A9S7_9CNID</name>
<sequence>MVPNAKSEMKKLVAKETQQEMVPLSGDDSKTTRKEELVLGYTKFHKGWMDQLLNTRSRKP</sequence>
<keyword evidence="3" id="KW-1185">Reference proteome</keyword>
<feature type="region of interest" description="Disordered" evidence="1">
    <location>
        <begin position="1"/>
        <end position="30"/>
    </location>
</feature>
<dbReference type="EMBL" id="MU825397">
    <property type="protein sequence ID" value="KAJ7394149.1"/>
    <property type="molecule type" value="Genomic_DNA"/>
</dbReference>
<feature type="compositionally biased region" description="Basic and acidic residues" evidence="1">
    <location>
        <begin position="7"/>
        <end position="18"/>
    </location>
</feature>